<dbReference type="InterPro" id="IPR050745">
    <property type="entry name" value="Multifunctional_regulatory"/>
</dbReference>
<keyword evidence="2" id="KW-0040">ANK repeat</keyword>
<dbReference type="InterPro" id="IPR002110">
    <property type="entry name" value="Ankyrin_rpt"/>
</dbReference>
<dbReference type="SUPFAM" id="SSF48403">
    <property type="entry name" value="Ankyrin repeat"/>
    <property type="match status" value="1"/>
</dbReference>
<dbReference type="Proteomes" id="UP001553161">
    <property type="component" value="Unassembled WGS sequence"/>
</dbReference>
<organism evidence="3 4">
    <name type="scientific">Meridianimarinicoccus marinus</name>
    <dbReference type="NCBI Taxonomy" id="3231483"/>
    <lineage>
        <taxon>Bacteria</taxon>
        <taxon>Pseudomonadati</taxon>
        <taxon>Pseudomonadota</taxon>
        <taxon>Alphaproteobacteria</taxon>
        <taxon>Rhodobacterales</taxon>
        <taxon>Paracoccaceae</taxon>
        <taxon>Meridianimarinicoccus</taxon>
    </lineage>
</organism>
<keyword evidence="4" id="KW-1185">Reference proteome</keyword>
<dbReference type="RefSeq" id="WP_366192026.1">
    <property type="nucleotide sequence ID" value="NZ_JBFBVU010000004.1"/>
</dbReference>
<gene>
    <name evidence="3" type="ORF">AB0T83_05400</name>
</gene>
<dbReference type="Pfam" id="PF12796">
    <property type="entry name" value="Ank_2"/>
    <property type="match status" value="1"/>
</dbReference>
<keyword evidence="1" id="KW-0677">Repeat</keyword>
<evidence type="ECO:0000313" key="4">
    <source>
        <dbReference type="Proteomes" id="UP001553161"/>
    </source>
</evidence>
<protein>
    <submittedName>
        <fullName evidence="3">Ankyrin repeat domain-containing protein</fullName>
    </submittedName>
</protein>
<dbReference type="InterPro" id="IPR036770">
    <property type="entry name" value="Ankyrin_rpt-contain_sf"/>
</dbReference>
<accession>A0ABV3L402</accession>
<dbReference type="SMART" id="SM00248">
    <property type="entry name" value="ANK"/>
    <property type="match status" value="5"/>
</dbReference>
<evidence type="ECO:0000313" key="3">
    <source>
        <dbReference type="EMBL" id="MEV8466221.1"/>
    </source>
</evidence>
<proteinExistence type="predicted"/>
<comment type="caution">
    <text evidence="3">The sequence shown here is derived from an EMBL/GenBank/DDBJ whole genome shotgun (WGS) entry which is preliminary data.</text>
</comment>
<evidence type="ECO:0000256" key="2">
    <source>
        <dbReference type="ARBA" id="ARBA00023043"/>
    </source>
</evidence>
<dbReference type="Gene3D" id="1.25.40.20">
    <property type="entry name" value="Ankyrin repeat-containing domain"/>
    <property type="match status" value="3"/>
</dbReference>
<evidence type="ECO:0000256" key="1">
    <source>
        <dbReference type="ARBA" id="ARBA00022737"/>
    </source>
</evidence>
<name>A0ABV3L402_9RHOB</name>
<dbReference type="PANTHER" id="PTHR24189:SF50">
    <property type="entry name" value="ANKYRIN REPEAT AND SOCS BOX PROTEIN 2"/>
    <property type="match status" value="1"/>
</dbReference>
<sequence length="513" mass="54606">MVKSLDHLRRSAKALKSGHDQGDPAAVARVRQVQGASVVDLRHADALHVVAREAGFSSWPQLKEAVARHGVDGAARLQALKRALYQGRNARVDRLLQEAPDLAEGHFALQVALLDHAAVAAALARDPLLATQSFGPRGRPILHLAFSRRFQAMPEPDDAMLGIAELLLRHGASVNDSCPAEPGSNHRLSALYGAIGHSNNMVLARWLLAHGADPDDGESLYHATELGHHEGLRMLLEHGASPRGTNAVLRAIDFDDVEAVRMLLAAGADPNEGAATHPSGTAMSALPALHLVARRGASVAMADLLLDNGADPATLFHGHSAYAYARIFGQAALSRRLEQRGADTALSAIEAQLARAAEGDVSATDWIDMARVSTDLRPLLTLLVPRPGTLPQMQRLVAMGFDANATDEMGLTPLQLAGWEGLTEVFAWFLKQGPDMGHVNAYGGTVFSTILHGSENCPHRAARDHTGCMRLALEHGVALPRRAVGMAEEPEMAALLATWAEAHPGQVVDSGVV</sequence>
<dbReference type="PANTHER" id="PTHR24189">
    <property type="entry name" value="MYOTROPHIN"/>
    <property type="match status" value="1"/>
</dbReference>
<dbReference type="EMBL" id="JBFBVU010000004">
    <property type="protein sequence ID" value="MEV8466221.1"/>
    <property type="molecule type" value="Genomic_DNA"/>
</dbReference>
<reference evidence="3 4" key="1">
    <citation type="submission" date="2024-07" db="EMBL/GenBank/DDBJ databases">
        <authorList>
            <person name="Kang M."/>
        </authorList>
    </citation>
    <scope>NUCLEOTIDE SEQUENCE [LARGE SCALE GENOMIC DNA]</scope>
    <source>
        <strain evidence="3 4">DFM31</strain>
    </source>
</reference>